<evidence type="ECO:0000256" key="1">
    <source>
        <dbReference type="SAM" id="Phobius"/>
    </source>
</evidence>
<feature type="transmembrane region" description="Helical" evidence="1">
    <location>
        <begin position="6"/>
        <end position="23"/>
    </location>
</feature>
<keyword evidence="1" id="KW-0812">Transmembrane</keyword>
<evidence type="ECO:0008006" key="4">
    <source>
        <dbReference type="Google" id="ProtNLM"/>
    </source>
</evidence>
<feature type="transmembrane region" description="Helical" evidence="1">
    <location>
        <begin position="61"/>
        <end position="82"/>
    </location>
</feature>
<keyword evidence="1" id="KW-0472">Membrane</keyword>
<reference evidence="2 3" key="1">
    <citation type="submission" date="2018-05" db="EMBL/GenBank/DDBJ databases">
        <title>Genomic Encyclopedia of Type Strains, Phase IV (KMG-IV): sequencing the most valuable type-strain genomes for metagenomic binning, comparative biology and taxonomic classification.</title>
        <authorList>
            <person name="Goeker M."/>
        </authorList>
    </citation>
    <scope>NUCLEOTIDE SEQUENCE [LARGE SCALE GENOMIC DNA]</scope>
    <source>
        <strain evidence="2 3">DSM 18773</strain>
    </source>
</reference>
<evidence type="ECO:0000313" key="2">
    <source>
        <dbReference type="EMBL" id="PWK16598.1"/>
    </source>
</evidence>
<feature type="transmembrane region" description="Helical" evidence="1">
    <location>
        <begin position="145"/>
        <end position="167"/>
    </location>
</feature>
<accession>A0A316DG60</accession>
<keyword evidence="1" id="KW-1133">Transmembrane helix</keyword>
<dbReference type="AlphaFoldDB" id="A0A316DG60"/>
<organism evidence="2 3">
    <name type="scientific">Tumebacillus permanentifrigoris</name>
    <dbReference type="NCBI Taxonomy" id="378543"/>
    <lineage>
        <taxon>Bacteria</taxon>
        <taxon>Bacillati</taxon>
        <taxon>Bacillota</taxon>
        <taxon>Bacilli</taxon>
        <taxon>Bacillales</taxon>
        <taxon>Alicyclobacillaceae</taxon>
        <taxon>Tumebacillus</taxon>
    </lineage>
</organism>
<feature type="transmembrane region" description="Helical" evidence="1">
    <location>
        <begin position="35"/>
        <end position="55"/>
    </location>
</feature>
<sequence>MVLLGTIVNSLAILVGSLLGMFLNRIPDRMKTTILQGLGMAVFVIGLSMALKAAYADGYDLLYVIASLVFGGVLGEVLDIEGKLHAVGRFVEGKMSKFGNGKVSEAFVFSSLVYCVGAMAIVGSLQSGLEGSHKILYTKAMLDGFSSIFFTSAMGIGIALSAVPVFLYQGSIALMAGWLASALSAPIIAVMAATGGILIMGIALNVMEVKKINVGNLLPAIFVAGIVKWIAMKYGF</sequence>
<dbReference type="Pfam" id="PF04474">
    <property type="entry name" value="DUF554"/>
    <property type="match status" value="1"/>
</dbReference>
<proteinExistence type="predicted"/>
<dbReference type="InterPro" id="IPR007563">
    <property type="entry name" value="DUF554"/>
</dbReference>
<protein>
    <recommendedName>
        <fullName evidence="4">Membrane protein YdfK</fullName>
    </recommendedName>
</protein>
<keyword evidence="3" id="KW-1185">Reference proteome</keyword>
<dbReference type="PANTHER" id="PTHR36111:SF2">
    <property type="entry name" value="INNER MEMBRANE PROTEIN"/>
    <property type="match status" value="1"/>
</dbReference>
<evidence type="ECO:0000313" key="3">
    <source>
        <dbReference type="Proteomes" id="UP000245634"/>
    </source>
</evidence>
<feature type="transmembrane region" description="Helical" evidence="1">
    <location>
        <begin position="103"/>
        <end position="125"/>
    </location>
</feature>
<feature type="transmembrane region" description="Helical" evidence="1">
    <location>
        <begin position="212"/>
        <end position="231"/>
    </location>
</feature>
<dbReference type="EMBL" id="QGGL01000001">
    <property type="protein sequence ID" value="PWK16598.1"/>
    <property type="molecule type" value="Genomic_DNA"/>
</dbReference>
<feature type="transmembrane region" description="Helical" evidence="1">
    <location>
        <begin position="179"/>
        <end position="206"/>
    </location>
</feature>
<dbReference type="Proteomes" id="UP000245634">
    <property type="component" value="Unassembled WGS sequence"/>
</dbReference>
<dbReference type="PANTHER" id="PTHR36111">
    <property type="entry name" value="INNER MEMBRANE PROTEIN-RELATED"/>
    <property type="match status" value="1"/>
</dbReference>
<gene>
    <name evidence="2" type="ORF">C7459_101464</name>
</gene>
<dbReference type="RefSeq" id="WP_211320321.1">
    <property type="nucleotide sequence ID" value="NZ_QGGL01000001.1"/>
</dbReference>
<comment type="caution">
    <text evidence="2">The sequence shown here is derived from an EMBL/GenBank/DDBJ whole genome shotgun (WGS) entry which is preliminary data.</text>
</comment>
<name>A0A316DG60_9BACL</name>